<dbReference type="InterPro" id="IPR000462">
    <property type="entry name" value="CDP-OH_P_trans"/>
</dbReference>
<dbReference type="GO" id="GO:0005839">
    <property type="term" value="C:proteasome core complex"/>
    <property type="evidence" value="ECO:0007669"/>
    <property type="project" value="InterPro"/>
</dbReference>
<dbReference type="Pfam" id="PF01066">
    <property type="entry name" value="CDP-OH_P_transf"/>
    <property type="match status" value="1"/>
</dbReference>
<reference evidence="9" key="1">
    <citation type="journal article" date="2024" name="Gigascience">
        <title>Chromosome-level genome of the poultry shaft louse Menopon gallinae provides insight into the host-switching and adaptive evolution of parasitic lice.</title>
        <authorList>
            <person name="Xu Y."/>
            <person name="Ma L."/>
            <person name="Liu S."/>
            <person name="Liang Y."/>
            <person name="Liu Q."/>
            <person name="He Z."/>
            <person name="Tian L."/>
            <person name="Duan Y."/>
            <person name="Cai W."/>
            <person name="Li H."/>
            <person name="Song F."/>
        </authorList>
    </citation>
    <scope>NUCLEOTIDE SEQUENCE</scope>
    <source>
        <strain evidence="9">Cailab_2023a</strain>
    </source>
</reference>
<sequence>MIGYVRVLLLVMSLKYYFPVLYAMSMSLDLIDGEVARRLGQCTFLGSILDMAIDRVSNVVILCKIVSKENGNVLLPLLILDFLSHFMYFTGSMAMRVSHKRSTGLLSVYYDKRVLIPVCALSEMYFLACYLSLKMRFVLCIFYFVKSFFHAVQLVSAIGTISEMKLNKGKIKQCDYALVAAINGSLSVGACSEDGVVLASLKKLSPLVDRRSVFKVQNVCDTIGMTYAGLQPDFRVMFVKAVSLVEDYKEVYGHYPFVDVFVTEFSQIIQEHTQKGGFRPFGVLLLVCGAVHSKEGPQPAMYQMDPSGSFISVRSGAIGKDYAQSVKYIENRLEMLDDNVVTCLNAIRENSGAQVNEEDVDIGIFSRKSGTEDPEPTRTSGGGNSVPLYMAAPLAIALTVSEPSSLTSFKSLASSLYTSILRASFSPFKKGDYIRTQGHEGIVQDMDFMYLRLLRRDKAHVFIPTPSVYKNIIESNIAECKRKLEKAMQLSSTCPQIYQTLGTIFEEQGNMEKAFYFFLIAAYIKKTDFELWKKLYFFTFELNMLEERVKILAEIQKIYDSRDIVLEKIWLCKEIGSDFRASEMEAELIKFEGCVPAILYSAMSKLKNALQVRKVCKKVLLIAMKRQLRMDISFMLQLVYISFKSKCFYYLRKFFHKNVISTFERLSLDLRLIFLITEIMCTDTLPEAMSFFAEYSESDIYANLDLILYLADALYFKRFYDACQDVLRLLSSLSEINHLCFVECDVDTKQTIGSSTGRKHGFLMLQSAARTAVVRHGPGMLAGEAIAYILRKEERMRAESRGNDASALASSGEERPSQTMVKKFFGSSVVNRRGRSPFLKDEVSIRQAPLLVKLNRKDEGLKLYLRLYAEDPLNYQVKQAISDLYHELGAYDLARQYSIKKDAVDIINDLTDVDKRVFRYSIEECRSMREIFLSVSHIDPLNADISCIPGFLRACQPLIRDCESNPFLLNSDKKFKAFLTQDERLGSQTPDVDVCKIIEEKKDLTVREKRYKSARLMSLHGLDINEWYCVLGRYVLGCHRVGQGHDATRILKKALSSFILRDDTEILVKMAFLGIRIAVQSNDLGLLIHSVKKLDTKLSARYFSLVYYFLNFLRTSLRRGDFMAFQRNLQRLYRRKLRDACSDTEELYPDSSESDEGTLRHATKEHESLFMYLNSCLPNFLYPSTLERICRMTRGRAKTIETEIILSAIFLCQSVSRKISNRKLFIDRGLGILTRLEKRVAQEDKAVVWYNLGRAYHQFGILGIAERFYRKSLNTENVELRNMAAFNLVLIYRKNKSAALHRGMLETLRKLEDAQ</sequence>
<dbReference type="SUPFAM" id="SSF56235">
    <property type="entry name" value="N-terminal nucleophile aminohydrolases (Ntn hydrolases)"/>
    <property type="match status" value="1"/>
</dbReference>
<evidence type="ECO:0000256" key="4">
    <source>
        <dbReference type="ARBA" id="ARBA00022989"/>
    </source>
</evidence>
<dbReference type="PANTHER" id="PTHR23082:SF0">
    <property type="entry name" value="GENERAL TRANSCRIPTION FACTOR 3C POLYPEPTIDE 3"/>
    <property type="match status" value="1"/>
</dbReference>
<dbReference type="Gene3D" id="2.30.30.60">
    <property type="match status" value="1"/>
</dbReference>
<dbReference type="Gene3D" id="1.25.40.10">
    <property type="entry name" value="Tetratricopeptide repeat domain"/>
    <property type="match status" value="1"/>
</dbReference>
<evidence type="ECO:0000259" key="8">
    <source>
        <dbReference type="Pfam" id="PF00924"/>
    </source>
</evidence>
<dbReference type="InterPro" id="IPR019734">
    <property type="entry name" value="TPR_rpt"/>
</dbReference>
<dbReference type="Pfam" id="PF00227">
    <property type="entry name" value="Proteasome"/>
    <property type="match status" value="1"/>
</dbReference>
<evidence type="ECO:0000256" key="3">
    <source>
        <dbReference type="ARBA" id="ARBA00022692"/>
    </source>
</evidence>
<organism evidence="9">
    <name type="scientific">Menopon gallinae</name>
    <name type="common">poultry shaft louse</name>
    <dbReference type="NCBI Taxonomy" id="328185"/>
    <lineage>
        <taxon>Eukaryota</taxon>
        <taxon>Metazoa</taxon>
        <taxon>Ecdysozoa</taxon>
        <taxon>Arthropoda</taxon>
        <taxon>Hexapoda</taxon>
        <taxon>Insecta</taxon>
        <taxon>Pterygota</taxon>
        <taxon>Neoptera</taxon>
        <taxon>Paraneoptera</taxon>
        <taxon>Psocodea</taxon>
        <taxon>Troctomorpha</taxon>
        <taxon>Phthiraptera</taxon>
        <taxon>Amblycera</taxon>
        <taxon>Menoponidae</taxon>
        <taxon>Menopon</taxon>
    </lineage>
</organism>
<accession>A0AAW2H8S2</accession>
<dbReference type="Gene3D" id="3.60.20.10">
    <property type="entry name" value="Glutamine Phosphoribosylpyrophosphate, subunit 1, domain 1"/>
    <property type="match status" value="1"/>
</dbReference>
<dbReference type="SUPFAM" id="SSF50182">
    <property type="entry name" value="Sm-like ribonucleoproteins"/>
    <property type="match status" value="1"/>
</dbReference>
<dbReference type="EMBL" id="JARGDH010000006">
    <property type="protein sequence ID" value="KAL0266130.1"/>
    <property type="molecule type" value="Genomic_DNA"/>
</dbReference>
<dbReference type="SMART" id="SM00028">
    <property type="entry name" value="TPR"/>
    <property type="match status" value="2"/>
</dbReference>
<feature type="transmembrane region" description="Helical" evidence="7">
    <location>
        <begin position="7"/>
        <end position="24"/>
    </location>
</feature>
<dbReference type="InterPro" id="IPR029055">
    <property type="entry name" value="Ntn_hydrolases_N"/>
</dbReference>
<comment type="caution">
    <text evidence="9">The sequence shown here is derived from an EMBL/GenBank/DDBJ whole genome shotgun (WGS) entry which is preliminary data.</text>
</comment>
<dbReference type="GO" id="GO:0051603">
    <property type="term" value="P:proteolysis involved in protein catabolic process"/>
    <property type="evidence" value="ECO:0007669"/>
    <property type="project" value="InterPro"/>
</dbReference>
<keyword evidence="5 7" id="KW-0472">Membrane</keyword>
<dbReference type="InterPro" id="IPR006685">
    <property type="entry name" value="MscS_channel_2nd"/>
</dbReference>
<name>A0AAW2H8S2_9NEOP</name>
<keyword evidence="4 7" id="KW-1133">Transmembrane helix</keyword>
<dbReference type="GO" id="GO:0006383">
    <property type="term" value="P:transcription by RNA polymerase III"/>
    <property type="evidence" value="ECO:0007669"/>
    <property type="project" value="InterPro"/>
</dbReference>
<feature type="domain" description="Mechanosensitive ion channel MscS" evidence="8">
    <location>
        <begin position="413"/>
        <end position="473"/>
    </location>
</feature>
<feature type="transmembrane region" description="Helical" evidence="7">
    <location>
        <begin position="140"/>
        <end position="161"/>
    </location>
</feature>
<dbReference type="InterPro" id="IPR039340">
    <property type="entry name" value="Tfc4/TFIIIC-102/Sfc4"/>
</dbReference>
<dbReference type="Gene3D" id="1.20.120.1760">
    <property type="match status" value="1"/>
</dbReference>
<dbReference type="GO" id="GO:0055085">
    <property type="term" value="P:transmembrane transport"/>
    <property type="evidence" value="ECO:0007669"/>
    <property type="project" value="InterPro"/>
</dbReference>
<comment type="similarity">
    <text evidence="6">Belongs to the CDP-alcohol phosphatidyltransferase class-I family.</text>
</comment>
<evidence type="ECO:0000256" key="7">
    <source>
        <dbReference type="SAM" id="Phobius"/>
    </source>
</evidence>
<dbReference type="GO" id="GO:0016780">
    <property type="term" value="F:phosphotransferase activity, for other substituted phosphate groups"/>
    <property type="evidence" value="ECO:0007669"/>
    <property type="project" value="InterPro"/>
</dbReference>
<dbReference type="Pfam" id="PF00924">
    <property type="entry name" value="MS_channel_2nd"/>
    <property type="match status" value="1"/>
</dbReference>
<keyword evidence="2 6" id="KW-0808">Transferase</keyword>
<dbReference type="SUPFAM" id="SSF48452">
    <property type="entry name" value="TPR-like"/>
    <property type="match status" value="1"/>
</dbReference>
<dbReference type="GO" id="GO:0000127">
    <property type="term" value="C:transcription factor TFIIIC complex"/>
    <property type="evidence" value="ECO:0007669"/>
    <property type="project" value="TreeGrafter"/>
</dbReference>
<evidence type="ECO:0000256" key="1">
    <source>
        <dbReference type="ARBA" id="ARBA00004370"/>
    </source>
</evidence>
<dbReference type="GO" id="GO:0016020">
    <property type="term" value="C:membrane"/>
    <property type="evidence" value="ECO:0007669"/>
    <property type="project" value="UniProtKB-SubCell"/>
</dbReference>
<evidence type="ECO:0000256" key="6">
    <source>
        <dbReference type="RuleBase" id="RU003750"/>
    </source>
</evidence>
<evidence type="ECO:0000256" key="2">
    <source>
        <dbReference type="ARBA" id="ARBA00022679"/>
    </source>
</evidence>
<dbReference type="PROSITE" id="PS00379">
    <property type="entry name" value="CDP_ALCOHOL_P_TRANSF"/>
    <property type="match status" value="1"/>
</dbReference>
<evidence type="ECO:0000256" key="5">
    <source>
        <dbReference type="ARBA" id="ARBA00023136"/>
    </source>
</evidence>
<evidence type="ECO:0000313" key="9">
    <source>
        <dbReference type="EMBL" id="KAL0266130.1"/>
    </source>
</evidence>
<dbReference type="InterPro" id="IPR023408">
    <property type="entry name" value="MscS_beta-dom_sf"/>
</dbReference>
<proteinExistence type="inferred from homology"/>
<gene>
    <name evidence="9" type="ORF">PYX00_011846</name>
</gene>
<feature type="transmembrane region" description="Helical" evidence="7">
    <location>
        <begin position="114"/>
        <end position="133"/>
    </location>
</feature>
<dbReference type="InterPro" id="IPR048254">
    <property type="entry name" value="CDP_ALCOHOL_P_TRANSF_CS"/>
</dbReference>
<dbReference type="PANTHER" id="PTHR23082">
    <property type="entry name" value="TRANSCRIPTION INITIATION FACTOR IIIC TFIIIC , POLYPEPTIDE 3-RELATED"/>
    <property type="match status" value="1"/>
</dbReference>
<dbReference type="InterPro" id="IPR011990">
    <property type="entry name" value="TPR-like_helical_dom_sf"/>
</dbReference>
<dbReference type="InterPro" id="IPR043130">
    <property type="entry name" value="CDP-OH_PTrfase_TM_dom"/>
</dbReference>
<dbReference type="InterPro" id="IPR010920">
    <property type="entry name" value="LSM_dom_sf"/>
</dbReference>
<dbReference type="InterPro" id="IPR001353">
    <property type="entry name" value="Proteasome_sua/b"/>
</dbReference>
<dbReference type="GO" id="GO:0008654">
    <property type="term" value="P:phospholipid biosynthetic process"/>
    <property type="evidence" value="ECO:0007669"/>
    <property type="project" value="InterPro"/>
</dbReference>
<keyword evidence="3 7" id="KW-0812">Transmembrane</keyword>
<protein>
    <recommendedName>
        <fullName evidence="8">Mechanosensitive ion channel MscS domain-containing protein</fullName>
    </recommendedName>
</protein>
<comment type="subcellular location">
    <subcellularLocation>
        <location evidence="1">Membrane</location>
    </subcellularLocation>
</comment>